<feature type="transmembrane region" description="Helical" evidence="1">
    <location>
        <begin position="12"/>
        <end position="37"/>
    </location>
</feature>
<dbReference type="Proteomes" id="UP000294746">
    <property type="component" value="Unassembled WGS sequence"/>
</dbReference>
<accession>A0A4R2RHZ2</accession>
<keyword evidence="3" id="KW-1185">Reference proteome</keyword>
<keyword evidence="1" id="KW-1133">Transmembrane helix</keyword>
<reference evidence="2 3" key="1">
    <citation type="submission" date="2019-03" db="EMBL/GenBank/DDBJ databases">
        <title>Genomic Encyclopedia of Type Strains, Phase IV (KMG-IV): sequencing the most valuable type-strain genomes for metagenomic binning, comparative biology and taxonomic classification.</title>
        <authorList>
            <person name="Goeker M."/>
        </authorList>
    </citation>
    <scope>NUCLEOTIDE SEQUENCE [LARGE SCALE GENOMIC DNA]</scope>
    <source>
        <strain evidence="2 3">DSM 46831</strain>
    </source>
</reference>
<keyword evidence="1" id="KW-0812">Transmembrane</keyword>
<dbReference type="AlphaFoldDB" id="A0A4R2RHZ2"/>
<comment type="caution">
    <text evidence="2">The sequence shown here is derived from an EMBL/GenBank/DDBJ whole genome shotgun (WGS) entry which is preliminary data.</text>
</comment>
<name>A0A4R2RHZ2_9BACL</name>
<proteinExistence type="predicted"/>
<protein>
    <submittedName>
        <fullName evidence="2">Uncharacterized protein</fullName>
    </submittedName>
</protein>
<dbReference type="EMBL" id="SLXV01000059">
    <property type="protein sequence ID" value="TCP61767.1"/>
    <property type="molecule type" value="Genomic_DNA"/>
</dbReference>
<evidence type="ECO:0000313" key="2">
    <source>
        <dbReference type="EMBL" id="TCP61767.1"/>
    </source>
</evidence>
<evidence type="ECO:0000256" key="1">
    <source>
        <dbReference type="SAM" id="Phobius"/>
    </source>
</evidence>
<evidence type="ECO:0000313" key="3">
    <source>
        <dbReference type="Proteomes" id="UP000294746"/>
    </source>
</evidence>
<gene>
    <name evidence="2" type="ORF">EDD57_15914</name>
</gene>
<sequence>MTVSTTTVITMVMTLVMTMTFGTRNLHLIHLLVFHTLKVRRSILEKKKVMEDTIYYMI</sequence>
<keyword evidence="1" id="KW-0472">Membrane</keyword>
<organism evidence="2 3">
    <name type="scientific">Baia soyae</name>
    <dbReference type="NCBI Taxonomy" id="1544746"/>
    <lineage>
        <taxon>Bacteria</taxon>
        <taxon>Bacillati</taxon>
        <taxon>Bacillota</taxon>
        <taxon>Bacilli</taxon>
        <taxon>Bacillales</taxon>
        <taxon>Thermoactinomycetaceae</taxon>
        <taxon>Baia</taxon>
    </lineage>
</organism>